<dbReference type="SUPFAM" id="SSF47459">
    <property type="entry name" value="HLH, helix-loop-helix DNA-binding domain"/>
    <property type="match status" value="1"/>
</dbReference>
<evidence type="ECO:0000256" key="4">
    <source>
        <dbReference type="ARBA" id="ARBA00023163"/>
    </source>
</evidence>
<name>A0A8J4TPT6_CLAMG</name>
<protein>
    <submittedName>
        <fullName evidence="8">Transcription factor HES-5-like</fullName>
    </submittedName>
</protein>
<dbReference type="Gene3D" id="4.10.280.10">
    <property type="entry name" value="Helix-loop-helix DNA-binding domain"/>
    <property type="match status" value="1"/>
</dbReference>
<comment type="subcellular location">
    <subcellularLocation>
        <location evidence="1">Nucleus</location>
    </subcellularLocation>
</comment>
<evidence type="ECO:0000313" key="8">
    <source>
        <dbReference type="EMBL" id="KAF5899185.1"/>
    </source>
</evidence>
<evidence type="ECO:0000256" key="1">
    <source>
        <dbReference type="ARBA" id="ARBA00004123"/>
    </source>
</evidence>
<dbReference type="PROSITE" id="PS50888">
    <property type="entry name" value="BHLH"/>
    <property type="match status" value="1"/>
</dbReference>
<gene>
    <name evidence="8" type="ORF">DAT39_011106</name>
</gene>
<feature type="region of interest" description="Disordered" evidence="6">
    <location>
        <begin position="1"/>
        <end position="23"/>
    </location>
</feature>
<dbReference type="InterPro" id="IPR011598">
    <property type="entry name" value="bHLH_dom"/>
</dbReference>
<keyword evidence="9" id="KW-1185">Reference proteome</keyword>
<evidence type="ECO:0000313" key="9">
    <source>
        <dbReference type="Proteomes" id="UP000727407"/>
    </source>
</evidence>
<dbReference type="EMBL" id="QNUK01000174">
    <property type="protein sequence ID" value="KAF5899185.1"/>
    <property type="molecule type" value="Genomic_DNA"/>
</dbReference>
<dbReference type="PANTHER" id="PTHR10985">
    <property type="entry name" value="BASIC HELIX-LOOP-HELIX TRANSCRIPTION FACTOR, HES-RELATED"/>
    <property type="match status" value="1"/>
</dbReference>
<keyword evidence="3" id="KW-0805">Transcription regulation</keyword>
<dbReference type="AlphaFoldDB" id="A0A8J4TPT6"/>
<dbReference type="Pfam" id="PF00010">
    <property type="entry name" value="HLH"/>
    <property type="match status" value="1"/>
</dbReference>
<keyword evidence="4" id="KW-0804">Transcription</keyword>
<organism evidence="8 9">
    <name type="scientific">Clarias magur</name>
    <name type="common">Asian catfish</name>
    <name type="synonym">Macropteronotus magur</name>
    <dbReference type="NCBI Taxonomy" id="1594786"/>
    <lineage>
        <taxon>Eukaryota</taxon>
        <taxon>Metazoa</taxon>
        <taxon>Chordata</taxon>
        <taxon>Craniata</taxon>
        <taxon>Vertebrata</taxon>
        <taxon>Euteleostomi</taxon>
        <taxon>Actinopterygii</taxon>
        <taxon>Neopterygii</taxon>
        <taxon>Teleostei</taxon>
        <taxon>Ostariophysi</taxon>
        <taxon>Siluriformes</taxon>
        <taxon>Clariidae</taxon>
        <taxon>Clarias</taxon>
    </lineage>
</organism>
<evidence type="ECO:0000256" key="3">
    <source>
        <dbReference type="ARBA" id="ARBA00023015"/>
    </source>
</evidence>
<dbReference type="InterPro" id="IPR036638">
    <property type="entry name" value="HLH_DNA-bd_sf"/>
</dbReference>
<keyword evidence="5" id="KW-0539">Nucleus</keyword>
<feature type="domain" description="BHLH" evidence="7">
    <location>
        <begin position="15"/>
        <end position="68"/>
    </location>
</feature>
<dbReference type="OrthoDB" id="6085656at2759"/>
<evidence type="ECO:0000256" key="6">
    <source>
        <dbReference type="SAM" id="MobiDB-lite"/>
    </source>
</evidence>
<proteinExistence type="predicted"/>
<dbReference type="Proteomes" id="UP000727407">
    <property type="component" value="Unassembled WGS sequence"/>
</dbReference>
<accession>A0A8J4TPT6</accession>
<comment type="caution">
    <text evidence="8">The sequence shown here is derived from an EMBL/GenBank/DDBJ whole genome shotgun (WGS) entry which is preliminary data.</text>
</comment>
<evidence type="ECO:0000256" key="5">
    <source>
        <dbReference type="ARBA" id="ARBA00023242"/>
    </source>
</evidence>
<sequence>MAPTARAPTEEKNRKHSLKKPAVEKMRRDRINSGIEKLKLLLKDELNPKSKLEKADILETAVAYLKNHKSLLARASSEQCYAEGFARCLHESARFLMVHNKHVMVNSMGHAIPPNATGSVSEMIKDAKSNVNLECTEAVWRPWCTK</sequence>
<evidence type="ECO:0000256" key="2">
    <source>
        <dbReference type="ARBA" id="ARBA00022491"/>
    </source>
</evidence>
<dbReference type="InterPro" id="IPR050370">
    <property type="entry name" value="HES_HEY"/>
</dbReference>
<reference evidence="8" key="1">
    <citation type="submission" date="2020-07" db="EMBL/GenBank/DDBJ databases">
        <title>Clarias magur genome sequencing, assembly and annotation.</title>
        <authorList>
            <person name="Kushwaha B."/>
            <person name="Kumar R."/>
            <person name="Das P."/>
            <person name="Joshi C.G."/>
            <person name="Kumar D."/>
            <person name="Nagpure N.S."/>
            <person name="Pandey M."/>
            <person name="Agarwal S."/>
            <person name="Srivastava S."/>
            <person name="Singh M."/>
            <person name="Sahoo L."/>
            <person name="Jayasankar P."/>
            <person name="Meher P.K."/>
            <person name="Koringa P.G."/>
            <person name="Iquebal M.A."/>
            <person name="Das S.P."/>
            <person name="Bit A."/>
            <person name="Patnaik S."/>
            <person name="Patel N."/>
            <person name="Shah T.M."/>
            <person name="Hinsu A."/>
            <person name="Jena J.K."/>
        </authorList>
    </citation>
    <scope>NUCLEOTIDE SEQUENCE</scope>
    <source>
        <strain evidence="8">CIFAMagur01</strain>
        <tissue evidence="8">Testis</tissue>
    </source>
</reference>
<dbReference type="GO" id="GO:0046983">
    <property type="term" value="F:protein dimerization activity"/>
    <property type="evidence" value="ECO:0007669"/>
    <property type="project" value="InterPro"/>
</dbReference>
<dbReference type="GO" id="GO:0005634">
    <property type="term" value="C:nucleus"/>
    <property type="evidence" value="ECO:0007669"/>
    <property type="project" value="UniProtKB-SubCell"/>
</dbReference>
<dbReference type="SMART" id="SM00353">
    <property type="entry name" value="HLH"/>
    <property type="match status" value="1"/>
</dbReference>
<keyword evidence="2" id="KW-0678">Repressor</keyword>
<evidence type="ECO:0000259" key="7">
    <source>
        <dbReference type="PROSITE" id="PS50888"/>
    </source>
</evidence>